<feature type="non-terminal residue" evidence="2">
    <location>
        <position position="1"/>
    </location>
</feature>
<keyword evidence="3" id="KW-1185">Reference proteome</keyword>
<evidence type="ECO:0000256" key="1">
    <source>
        <dbReference type="SAM" id="Phobius"/>
    </source>
</evidence>
<dbReference type="AlphaFoldDB" id="A0A3M7SH67"/>
<dbReference type="EMBL" id="REGN01001376">
    <property type="protein sequence ID" value="RNA35069.1"/>
    <property type="molecule type" value="Genomic_DNA"/>
</dbReference>
<name>A0A3M7SH67_BRAPC</name>
<comment type="caution">
    <text evidence="2">The sequence shown here is derived from an EMBL/GenBank/DDBJ whole genome shotgun (WGS) entry which is preliminary data.</text>
</comment>
<evidence type="ECO:0000313" key="3">
    <source>
        <dbReference type="Proteomes" id="UP000276133"/>
    </source>
</evidence>
<dbReference type="Proteomes" id="UP000276133">
    <property type="component" value="Unassembled WGS sequence"/>
</dbReference>
<protein>
    <submittedName>
        <fullName evidence="2">Uncharacterized protein</fullName>
    </submittedName>
</protein>
<accession>A0A3M7SH67</accession>
<evidence type="ECO:0000313" key="2">
    <source>
        <dbReference type="EMBL" id="RNA35069.1"/>
    </source>
</evidence>
<reference evidence="2 3" key="1">
    <citation type="journal article" date="2018" name="Sci. Rep.">
        <title>Genomic signatures of local adaptation to the degree of environmental predictability in rotifers.</title>
        <authorList>
            <person name="Franch-Gras L."/>
            <person name="Hahn C."/>
            <person name="Garcia-Roger E.M."/>
            <person name="Carmona M.J."/>
            <person name="Serra M."/>
            <person name="Gomez A."/>
        </authorList>
    </citation>
    <scope>NUCLEOTIDE SEQUENCE [LARGE SCALE GENOMIC DNA]</scope>
    <source>
        <strain evidence="2">HYR1</strain>
    </source>
</reference>
<keyword evidence="1" id="KW-1133">Transmembrane helix</keyword>
<proteinExistence type="predicted"/>
<sequence length="356" mass="40795">NIDKAKSSQIKAQNNNRPVTQTVISTGSKVWISVMGLNEKLHPKYRGPFTVLGQTKNVGRPRKTNANHVTFPNMLNILITILFFLIKPLSTVRINGRFTVCETRDQTNIEDTLILNSEKDCYASHATQKVVNCKFNTNGDQIFKINQTFNECGMKLYGSTEGIFLTYNRTNLPKIKADFVTIHDLILADSDGIELKTYTALDRLKEKILLNSVEVENYDGCTKDPKVSFELSGKRNTGYLSKSNIIRYDNEEQCKAKRYWVRKINNTIISIDKNGITWFKSNHLISVNNITSEVESLKFNHDVLINDLINLNIEQSTSKNQNLVNEDFDISYYYRGLPFGLSHFINWLKNSVRNFI</sequence>
<keyword evidence="1" id="KW-0812">Transmembrane</keyword>
<organism evidence="2 3">
    <name type="scientific">Brachionus plicatilis</name>
    <name type="common">Marine rotifer</name>
    <name type="synonym">Brachionus muelleri</name>
    <dbReference type="NCBI Taxonomy" id="10195"/>
    <lineage>
        <taxon>Eukaryota</taxon>
        <taxon>Metazoa</taxon>
        <taxon>Spiralia</taxon>
        <taxon>Gnathifera</taxon>
        <taxon>Rotifera</taxon>
        <taxon>Eurotatoria</taxon>
        <taxon>Monogononta</taxon>
        <taxon>Pseudotrocha</taxon>
        <taxon>Ploima</taxon>
        <taxon>Brachionidae</taxon>
        <taxon>Brachionus</taxon>
    </lineage>
</organism>
<keyword evidence="1" id="KW-0472">Membrane</keyword>
<feature type="transmembrane region" description="Helical" evidence="1">
    <location>
        <begin position="69"/>
        <end position="86"/>
    </location>
</feature>
<gene>
    <name evidence="2" type="ORF">BpHYR1_051923</name>
</gene>